<dbReference type="Proteomes" id="UP000639403">
    <property type="component" value="Unassembled WGS sequence"/>
</dbReference>
<organism evidence="1 2">
    <name type="scientific">Rhodonia placenta</name>
    <dbReference type="NCBI Taxonomy" id="104341"/>
    <lineage>
        <taxon>Eukaryota</taxon>
        <taxon>Fungi</taxon>
        <taxon>Dikarya</taxon>
        <taxon>Basidiomycota</taxon>
        <taxon>Agaricomycotina</taxon>
        <taxon>Agaricomycetes</taxon>
        <taxon>Polyporales</taxon>
        <taxon>Adustoporiaceae</taxon>
        <taxon>Rhodonia</taxon>
    </lineage>
</organism>
<evidence type="ECO:0008006" key="3">
    <source>
        <dbReference type="Google" id="ProtNLM"/>
    </source>
</evidence>
<proteinExistence type="predicted"/>
<dbReference type="SUPFAM" id="SSF81383">
    <property type="entry name" value="F-box domain"/>
    <property type="match status" value="1"/>
</dbReference>
<comment type="caution">
    <text evidence="1">The sequence shown here is derived from an EMBL/GenBank/DDBJ whole genome shotgun (WGS) entry which is preliminary data.</text>
</comment>
<gene>
    <name evidence="1" type="ORF">IEO21_07450</name>
</gene>
<protein>
    <recommendedName>
        <fullName evidence="3">F-box domain-containing protein</fullName>
    </recommendedName>
</protein>
<dbReference type="EMBL" id="JADOXO010000210">
    <property type="protein sequence ID" value="KAF9809321.1"/>
    <property type="molecule type" value="Genomic_DNA"/>
</dbReference>
<reference evidence="1" key="1">
    <citation type="submission" date="2020-11" db="EMBL/GenBank/DDBJ databases">
        <authorList>
            <person name="Koelle M."/>
            <person name="Horta M.A.C."/>
            <person name="Nowrousian M."/>
            <person name="Ohm R.A."/>
            <person name="Benz P."/>
            <person name="Pilgard A."/>
        </authorList>
    </citation>
    <scope>NUCLEOTIDE SEQUENCE</scope>
    <source>
        <strain evidence="1">FPRL280</strain>
    </source>
</reference>
<evidence type="ECO:0000313" key="1">
    <source>
        <dbReference type="EMBL" id="KAF9809321.1"/>
    </source>
</evidence>
<accession>A0A8H7U068</accession>
<name>A0A8H7U068_9APHY</name>
<evidence type="ECO:0000313" key="2">
    <source>
        <dbReference type="Proteomes" id="UP000639403"/>
    </source>
</evidence>
<dbReference type="InterPro" id="IPR036047">
    <property type="entry name" value="F-box-like_dom_sf"/>
</dbReference>
<reference evidence="1" key="2">
    <citation type="journal article" name="Front. Microbiol.">
        <title>Degradative Capacity of Two Strains of Rhodonia placenta: From Phenotype to Genotype.</title>
        <authorList>
            <person name="Kolle M."/>
            <person name="Horta M.A.C."/>
            <person name="Nowrousian M."/>
            <person name="Ohm R.A."/>
            <person name="Benz J.P."/>
            <person name="Pilgard A."/>
        </authorList>
    </citation>
    <scope>NUCLEOTIDE SEQUENCE</scope>
    <source>
        <strain evidence="1">FPRL280</strain>
    </source>
</reference>
<sequence length="602" mass="67505">MDDSKQHSASESSPQALWEGVSLGQEGSSLEWGGPHVCWEDLFPFSPTYLLPCREDPLPGPSLRWKDSPLDHSHSERADFHMPYSSNSRGRSLPVELWMQILDVVLKEQNYDAIARCARVCRLFQHMCKPHLATELTFRSEEDVENLKTDIAVKEIGGWRGPMRMIIGGNKDSKAIPHVASIASKFAGRWARVERLTIETASWPSSLRAADAAVFRNLPHFASITQLVLDDVTFPSIVTFGALVSALSGLKELYLRDVKLTGSSFIFDPRSLSDFRLLPQPKNLWRIYLGTGTDRYDLEHRLEHEFTPTAWPYYTELLDFMTAVSNPRGKSPRVYPWGSVSCMKLDESVWWRFSSSSIVRLLRALPSLTDLTFTSADKRTSDLKIAGVRTYSGLTRINIVVTGSTARPQHAAHIVRCFKADQAIRIQAIDTSYFSLLRENIVATAINEAVRYAGPSLGHLDHRIEAGKDSQSDEHHARTLPTGQYHHLDLSENTNLQSLRIHHHLASCVDMCEILSRVTSRCISSVYIDITSDSSEPTKQGELSEGLSRLDAVLSLPVFDNLVNVSIQPSLVVANARMKGSMKACLTRLRRRGILNNPLSER</sequence>
<dbReference type="AlphaFoldDB" id="A0A8H7U068"/>